<dbReference type="EMBL" id="CAUEEQ010044855">
    <property type="protein sequence ID" value="CAJ0958160.1"/>
    <property type="molecule type" value="Genomic_DNA"/>
</dbReference>
<protein>
    <recommendedName>
        <fullName evidence="1">Helix-turn-helix domain-containing protein</fullName>
    </recommendedName>
</protein>
<keyword evidence="3" id="KW-1185">Reference proteome</keyword>
<name>A0ABN9MB07_9NEOB</name>
<sequence length="419" mass="47502">MGAACAPSYANLFLGFWERHIFQGDGAHATDPVVGWFRYIDDVLMIWNGGETSLSKFMQELNHNTFNLKFTYSWHKTKIDFLDITVCVAEDGSIETDLFRKETSVNSLLHASSAHIYSVIKAIPVGQFLRNRRVCSTEARFERQSAILSERFRARGYSRRSIRAGYGRAKSTRRGDLLRQGTKSRMDDGSGVRFISTSNCQWNRIREILNRHWSVLQTDAILASHLTKFPLMTQRRGKNLKDNLVRSHYVAKNKTSNFLDAGSPRVGCYPCGSCVACPNILRCGTFRTSDGSREFKIRDFISCNTSFVIYYATCPCSLIYVGLTSRELKIRTREHVRDILAAGEVVDVSGLKTLPRHFRMHHGSDPRGLKIRGIERIRGGIRGGNMAKILAQRECRWIVTLDTLAPKGLNEKLSFAPFL</sequence>
<proteinExistence type="predicted"/>
<accession>A0ABN9MB07</accession>
<comment type="caution">
    <text evidence="2">The sequence shown here is derived from an EMBL/GenBank/DDBJ whole genome shotgun (WGS) entry which is preliminary data.</text>
</comment>
<dbReference type="Pfam" id="PF26215">
    <property type="entry name" value="HTH_animal"/>
    <property type="match status" value="1"/>
</dbReference>
<evidence type="ECO:0000259" key="1">
    <source>
        <dbReference type="Pfam" id="PF26215"/>
    </source>
</evidence>
<dbReference type="PANTHER" id="PTHR21301:SF13">
    <property type="match status" value="1"/>
</dbReference>
<feature type="domain" description="Helix-turn-helix" evidence="1">
    <location>
        <begin position="108"/>
        <end position="163"/>
    </location>
</feature>
<evidence type="ECO:0000313" key="2">
    <source>
        <dbReference type="EMBL" id="CAJ0958160.1"/>
    </source>
</evidence>
<evidence type="ECO:0000313" key="3">
    <source>
        <dbReference type="Proteomes" id="UP001176940"/>
    </source>
</evidence>
<reference evidence="2" key="1">
    <citation type="submission" date="2023-07" db="EMBL/GenBank/DDBJ databases">
        <authorList>
            <person name="Stuckert A."/>
        </authorList>
    </citation>
    <scope>NUCLEOTIDE SEQUENCE</scope>
</reference>
<dbReference type="InterPro" id="IPR058912">
    <property type="entry name" value="HTH_animal"/>
</dbReference>
<dbReference type="Proteomes" id="UP001176940">
    <property type="component" value="Unassembled WGS sequence"/>
</dbReference>
<gene>
    <name evidence="2" type="ORF">RIMI_LOCUS16212573</name>
</gene>
<organism evidence="2 3">
    <name type="scientific">Ranitomeya imitator</name>
    <name type="common">mimic poison frog</name>
    <dbReference type="NCBI Taxonomy" id="111125"/>
    <lineage>
        <taxon>Eukaryota</taxon>
        <taxon>Metazoa</taxon>
        <taxon>Chordata</taxon>
        <taxon>Craniata</taxon>
        <taxon>Vertebrata</taxon>
        <taxon>Euteleostomi</taxon>
        <taxon>Amphibia</taxon>
        <taxon>Batrachia</taxon>
        <taxon>Anura</taxon>
        <taxon>Neobatrachia</taxon>
        <taxon>Hyloidea</taxon>
        <taxon>Dendrobatidae</taxon>
        <taxon>Dendrobatinae</taxon>
        <taxon>Ranitomeya</taxon>
    </lineage>
</organism>
<dbReference type="PANTHER" id="PTHR21301">
    <property type="entry name" value="REVERSE TRANSCRIPTASE"/>
    <property type="match status" value="1"/>
</dbReference>